<dbReference type="InterPro" id="IPR020846">
    <property type="entry name" value="MFS_dom"/>
</dbReference>
<evidence type="ECO:0000256" key="7">
    <source>
        <dbReference type="SAM" id="Phobius"/>
    </source>
</evidence>
<dbReference type="InterPro" id="IPR011701">
    <property type="entry name" value="MFS"/>
</dbReference>
<evidence type="ECO:0000256" key="5">
    <source>
        <dbReference type="ARBA" id="ARBA00022989"/>
    </source>
</evidence>
<dbReference type="GO" id="GO:0005886">
    <property type="term" value="C:plasma membrane"/>
    <property type="evidence" value="ECO:0007669"/>
    <property type="project" value="UniProtKB-SubCell"/>
</dbReference>
<keyword evidence="6 7" id="KW-0472">Membrane</keyword>
<feature type="transmembrane region" description="Helical" evidence="7">
    <location>
        <begin position="171"/>
        <end position="192"/>
    </location>
</feature>
<feature type="transmembrane region" description="Helical" evidence="7">
    <location>
        <begin position="143"/>
        <end position="165"/>
    </location>
</feature>
<evidence type="ECO:0000259" key="8">
    <source>
        <dbReference type="PROSITE" id="PS50850"/>
    </source>
</evidence>
<dbReference type="CDD" id="cd06173">
    <property type="entry name" value="MFS_MefA_like"/>
    <property type="match status" value="1"/>
</dbReference>
<dbReference type="EMBL" id="RRCT01000014">
    <property type="protein sequence ID" value="RQW73884.1"/>
    <property type="molecule type" value="Genomic_DNA"/>
</dbReference>
<evidence type="ECO:0000256" key="3">
    <source>
        <dbReference type="ARBA" id="ARBA00022475"/>
    </source>
</evidence>
<keyword evidence="10" id="KW-1185">Reference proteome</keyword>
<sequence>MESLQQRSNIFGNRIVSAIMASNFLLQLGIWIRNFAILLYVTDITDNNPIYISLISVAEFAPIFIFSFIGGTFADRWKPKLTMVWCDFLSAISIFVVLITLIYGSWYSIFFATLVSAILSQFSMPSAMRLFKQHVPGDQLQSVMAIFQSLMAIFMVVGPLIGTFIYQKFGIYTSIGIMGVMFLLSAFVLLFLPRDVEKDKSEEASNFKKEFVDGFRYVLSNDILKSMGVVFAVCGLAVGIVQPLAIFLAIENLGMTKEFLQWLLMASGVGMLIGGGVIFALSRKVSPQTLLTIGVVVSMIATIIIGYSTNVTLTLTLQFINGLFLPCIQIGINTLILKNTEESFIGRVNGVLTPMFMGMMVIGMSISGIIKSSLTLPGVYLTSGILFLIAALFTIPLFKHKEQKDHLPKLN</sequence>
<dbReference type="SUPFAM" id="SSF103473">
    <property type="entry name" value="MFS general substrate transporter"/>
    <property type="match status" value="1"/>
</dbReference>
<dbReference type="OrthoDB" id="2942684at2"/>
<evidence type="ECO:0000313" key="10">
    <source>
        <dbReference type="Proteomes" id="UP000274033"/>
    </source>
</evidence>
<comment type="subcellular location">
    <subcellularLocation>
        <location evidence="1">Cell membrane</location>
        <topology evidence="1">Multi-pass membrane protein</topology>
    </subcellularLocation>
</comment>
<feature type="transmembrane region" description="Helical" evidence="7">
    <location>
        <begin position="315"/>
        <end position="336"/>
    </location>
</feature>
<accession>A0A3N9UBS2</accession>
<dbReference type="InterPro" id="IPR036259">
    <property type="entry name" value="MFS_trans_sf"/>
</dbReference>
<keyword evidence="3" id="KW-1003">Cell membrane</keyword>
<evidence type="ECO:0000256" key="2">
    <source>
        <dbReference type="ARBA" id="ARBA00022448"/>
    </source>
</evidence>
<dbReference type="PANTHER" id="PTHR23513">
    <property type="entry name" value="INTEGRAL MEMBRANE EFFLUX PROTEIN-RELATED"/>
    <property type="match status" value="1"/>
</dbReference>
<feature type="transmembrane region" description="Helical" evidence="7">
    <location>
        <begin position="376"/>
        <end position="398"/>
    </location>
</feature>
<keyword evidence="4 7" id="KW-0812">Transmembrane</keyword>
<feature type="transmembrane region" description="Helical" evidence="7">
    <location>
        <begin position="289"/>
        <end position="309"/>
    </location>
</feature>
<evidence type="ECO:0000256" key="4">
    <source>
        <dbReference type="ARBA" id="ARBA00022692"/>
    </source>
</evidence>
<dbReference type="Proteomes" id="UP000274033">
    <property type="component" value="Unassembled WGS sequence"/>
</dbReference>
<feature type="domain" description="Major facilitator superfamily (MFS) profile" evidence="8">
    <location>
        <begin position="15"/>
        <end position="402"/>
    </location>
</feature>
<keyword evidence="2" id="KW-0813">Transport</keyword>
<feature type="transmembrane region" description="Helical" evidence="7">
    <location>
        <begin position="262"/>
        <end position="282"/>
    </location>
</feature>
<feature type="transmembrane region" description="Helical" evidence="7">
    <location>
        <begin position="229"/>
        <end position="250"/>
    </location>
</feature>
<feature type="transmembrane region" description="Helical" evidence="7">
    <location>
        <begin position="50"/>
        <end position="69"/>
    </location>
</feature>
<organism evidence="9 10">
    <name type="scientific">Lysinibacillus composti</name>
    <dbReference type="NCBI Taxonomy" id="720633"/>
    <lineage>
        <taxon>Bacteria</taxon>
        <taxon>Bacillati</taxon>
        <taxon>Bacillota</taxon>
        <taxon>Bacilli</taxon>
        <taxon>Bacillales</taxon>
        <taxon>Bacillaceae</taxon>
        <taxon>Lysinibacillus</taxon>
    </lineage>
</organism>
<feature type="transmembrane region" description="Helical" evidence="7">
    <location>
        <begin position="348"/>
        <end position="370"/>
    </location>
</feature>
<dbReference type="PANTHER" id="PTHR23513:SF6">
    <property type="entry name" value="MAJOR FACILITATOR SUPERFAMILY ASSOCIATED DOMAIN-CONTAINING PROTEIN"/>
    <property type="match status" value="1"/>
</dbReference>
<dbReference type="RefSeq" id="WP_124765825.1">
    <property type="nucleotide sequence ID" value="NZ_JAFBDY010000014.1"/>
</dbReference>
<evidence type="ECO:0000256" key="6">
    <source>
        <dbReference type="ARBA" id="ARBA00023136"/>
    </source>
</evidence>
<dbReference type="GO" id="GO:0022857">
    <property type="term" value="F:transmembrane transporter activity"/>
    <property type="evidence" value="ECO:0007669"/>
    <property type="project" value="InterPro"/>
</dbReference>
<proteinExistence type="predicted"/>
<dbReference type="Pfam" id="PF07690">
    <property type="entry name" value="MFS_1"/>
    <property type="match status" value="1"/>
</dbReference>
<protein>
    <submittedName>
        <fullName evidence="9">MFS transporter</fullName>
    </submittedName>
</protein>
<evidence type="ECO:0000313" key="9">
    <source>
        <dbReference type="EMBL" id="RQW73884.1"/>
    </source>
</evidence>
<dbReference type="PROSITE" id="PS50850">
    <property type="entry name" value="MFS"/>
    <property type="match status" value="1"/>
</dbReference>
<reference evidence="9 10" key="1">
    <citation type="journal article" date="2013" name="J. Microbiol.">
        <title>Lysinibacillus chungkukjangi sp. nov., isolated from Chungkukjang, Korean fermented soybean food.</title>
        <authorList>
            <person name="Kim S.J."/>
            <person name="Jang Y.H."/>
            <person name="Hamada M."/>
            <person name="Ahn J.H."/>
            <person name="Weon H.Y."/>
            <person name="Suzuki K."/>
            <person name="Whang K.S."/>
            <person name="Kwon S.W."/>
        </authorList>
    </citation>
    <scope>NUCLEOTIDE SEQUENCE [LARGE SCALE GENOMIC DNA]</scope>
    <source>
        <strain evidence="9 10">MCCC 1A12701</strain>
    </source>
</reference>
<name>A0A3N9UBS2_9BACI</name>
<feature type="transmembrane region" description="Helical" evidence="7">
    <location>
        <begin position="81"/>
        <end position="103"/>
    </location>
</feature>
<dbReference type="Gene3D" id="1.20.1250.20">
    <property type="entry name" value="MFS general substrate transporter like domains"/>
    <property type="match status" value="2"/>
</dbReference>
<dbReference type="AlphaFoldDB" id="A0A3N9UBS2"/>
<gene>
    <name evidence="9" type="ORF">EBB45_14130</name>
</gene>
<keyword evidence="5 7" id="KW-1133">Transmembrane helix</keyword>
<feature type="transmembrane region" description="Helical" evidence="7">
    <location>
        <begin position="109"/>
        <end position="131"/>
    </location>
</feature>
<comment type="caution">
    <text evidence="9">The sequence shown here is derived from an EMBL/GenBank/DDBJ whole genome shotgun (WGS) entry which is preliminary data.</text>
</comment>
<evidence type="ECO:0000256" key="1">
    <source>
        <dbReference type="ARBA" id="ARBA00004651"/>
    </source>
</evidence>